<accession>A0A382W4J9</accession>
<dbReference type="EMBL" id="UINC01157022">
    <property type="protein sequence ID" value="SVD53776.1"/>
    <property type="molecule type" value="Genomic_DNA"/>
</dbReference>
<reference evidence="1" key="1">
    <citation type="submission" date="2018-05" db="EMBL/GenBank/DDBJ databases">
        <authorList>
            <person name="Lanie J.A."/>
            <person name="Ng W.-L."/>
            <person name="Kazmierczak K.M."/>
            <person name="Andrzejewski T.M."/>
            <person name="Davidsen T.M."/>
            <person name="Wayne K.J."/>
            <person name="Tettelin H."/>
            <person name="Glass J.I."/>
            <person name="Rusch D."/>
            <person name="Podicherti R."/>
            <person name="Tsui H.-C.T."/>
            <person name="Winkler M.E."/>
        </authorList>
    </citation>
    <scope>NUCLEOTIDE SEQUENCE</scope>
</reference>
<protein>
    <submittedName>
        <fullName evidence="1">Uncharacterized protein</fullName>
    </submittedName>
</protein>
<name>A0A382W4J9_9ZZZZ</name>
<evidence type="ECO:0000313" key="1">
    <source>
        <dbReference type="EMBL" id="SVD53776.1"/>
    </source>
</evidence>
<gene>
    <name evidence="1" type="ORF">METZ01_LOCUS406630</name>
</gene>
<proteinExistence type="predicted"/>
<organism evidence="1">
    <name type="scientific">marine metagenome</name>
    <dbReference type="NCBI Taxonomy" id="408172"/>
    <lineage>
        <taxon>unclassified sequences</taxon>
        <taxon>metagenomes</taxon>
        <taxon>ecological metagenomes</taxon>
    </lineage>
</organism>
<feature type="non-terminal residue" evidence="1">
    <location>
        <position position="31"/>
    </location>
</feature>
<dbReference type="AlphaFoldDB" id="A0A382W4J9"/>
<sequence>MIWNELMSLKDVDEDEHDRKLRRIESDLRWT</sequence>